<dbReference type="InterPro" id="IPR029063">
    <property type="entry name" value="SAM-dependent_MTases_sf"/>
</dbReference>
<evidence type="ECO:0000256" key="9">
    <source>
        <dbReference type="ARBA" id="ARBA00041184"/>
    </source>
</evidence>
<dbReference type="KEGG" id="spu:582250"/>
<dbReference type="InterPro" id="IPR015507">
    <property type="entry name" value="rRNA-MeTfrase_E"/>
</dbReference>
<evidence type="ECO:0000256" key="1">
    <source>
        <dbReference type="ARBA" id="ARBA00004173"/>
    </source>
</evidence>
<evidence type="ECO:0000256" key="8">
    <source>
        <dbReference type="ARBA" id="ARBA00023128"/>
    </source>
</evidence>
<dbReference type="GeneID" id="582250"/>
<dbReference type="Proteomes" id="UP000007110">
    <property type="component" value="Unassembled WGS sequence"/>
</dbReference>
<organism evidence="11 12">
    <name type="scientific">Strongylocentrotus purpuratus</name>
    <name type="common">Purple sea urchin</name>
    <dbReference type="NCBI Taxonomy" id="7668"/>
    <lineage>
        <taxon>Eukaryota</taxon>
        <taxon>Metazoa</taxon>
        <taxon>Echinodermata</taxon>
        <taxon>Eleutherozoa</taxon>
        <taxon>Echinozoa</taxon>
        <taxon>Echinoidea</taxon>
        <taxon>Euechinoidea</taxon>
        <taxon>Echinacea</taxon>
        <taxon>Camarodonta</taxon>
        <taxon>Echinidea</taxon>
        <taxon>Strongylocentrotidae</taxon>
        <taxon>Strongylocentrotus</taxon>
    </lineage>
</organism>
<dbReference type="EnsemblMetazoa" id="XM_782210">
    <property type="protein sequence ID" value="XP_787303"/>
    <property type="gene ID" value="LOC582250"/>
</dbReference>
<dbReference type="OMA" id="HRQTDHL"/>
<dbReference type="InterPro" id="IPR050082">
    <property type="entry name" value="RNA_methyltr_RlmE"/>
</dbReference>
<dbReference type="GO" id="GO:0001510">
    <property type="term" value="P:RNA methylation"/>
    <property type="evidence" value="ECO:0000318"/>
    <property type="project" value="GO_Central"/>
</dbReference>
<dbReference type="Gene3D" id="3.40.50.150">
    <property type="entry name" value="Vaccinia Virus protein VP39"/>
    <property type="match status" value="1"/>
</dbReference>
<reference evidence="11" key="2">
    <citation type="submission" date="2021-01" db="UniProtKB">
        <authorList>
            <consortium name="EnsemblMetazoa"/>
        </authorList>
    </citation>
    <scope>IDENTIFICATION</scope>
</reference>
<accession>A0A7M7RC00</accession>
<evidence type="ECO:0000256" key="2">
    <source>
        <dbReference type="ARBA" id="ARBA00009258"/>
    </source>
</evidence>
<keyword evidence="3" id="KW-0698">rRNA processing</keyword>
<feature type="domain" description="Ribosomal RNA methyltransferase FtsJ" evidence="10">
    <location>
        <begin position="75"/>
        <end position="260"/>
    </location>
</feature>
<evidence type="ECO:0000256" key="3">
    <source>
        <dbReference type="ARBA" id="ARBA00022552"/>
    </source>
</evidence>
<keyword evidence="7" id="KW-0809">Transit peptide</keyword>
<dbReference type="Pfam" id="PF01728">
    <property type="entry name" value="FtsJ"/>
    <property type="match status" value="1"/>
</dbReference>
<comment type="subcellular location">
    <subcellularLocation>
        <location evidence="1">Mitochondrion</location>
    </subcellularLocation>
</comment>
<evidence type="ECO:0000256" key="7">
    <source>
        <dbReference type="ARBA" id="ARBA00022946"/>
    </source>
</evidence>
<dbReference type="GO" id="GO:0008650">
    <property type="term" value="F:rRNA (uridine-2'-O-)-methyltransferase activity"/>
    <property type="evidence" value="ECO:0000318"/>
    <property type="project" value="GO_Central"/>
</dbReference>
<evidence type="ECO:0000313" key="12">
    <source>
        <dbReference type="Proteomes" id="UP000007110"/>
    </source>
</evidence>
<dbReference type="HAMAP" id="MF_01547">
    <property type="entry name" value="RNA_methyltr_E"/>
    <property type="match status" value="1"/>
</dbReference>
<evidence type="ECO:0000256" key="4">
    <source>
        <dbReference type="ARBA" id="ARBA00022603"/>
    </source>
</evidence>
<evidence type="ECO:0000256" key="6">
    <source>
        <dbReference type="ARBA" id="ARBA00022691"/>
    </source>
</evidence>
<dbReference type="RefSeq" id="XP_787303.3">
    <property type="nucleotide sequence ID" value="XM_782210.4"/>
</dbReference>
<evidence type="ECO:0000259" key="10">
    <source>
        <dbReference type="Pfam" id="PF01728"/>
    </source>
</evidence>
<protein>
    <recommendedName>
        <fullName evidence="9">rRNA methyltransferase 2, mitochondrial</fullName>
    </recommendedName>
</protein>
<evidence type="ECO:0000313" key="11">
    <source>
        <dbReference type="EnsemblMetazoa" id="XP_787303"/>
    </source>
</evidence>
<dbReference type="InterPro" id="IPR002877">
    <property type="entry name" value="RNA_MeTrfase_FtsJ_dom"/>
</dbReference>
<dbReference type="GO" id="GO:0005759">
    <property type="term" value="C:mitochondrial matrix"/>
    <property type="evidence" value="ECO:0007669"/>
    <property type="project" value="UniProtKB-ARBA"/>
</dbReference>
<dbReference type="PANTHER" id="PTHR10920:SF18">
    <property type="entry name" value="RRNA METHYLTRANSFERASE 2, MITOCHONDRIAL"/>
    <property type="match status" value="1"/>
</dbReference>
<dbReference type="GO" id="GO:0005739">
    <property type="term" value="C:mitochondrion"/>
    <property type="evidence" value="ECO:0000318"/>
    <property type="project" value="GO_Central"/>
</dbReference>
<dbReference type="InParanoid" id="A0A7M7RC00"/>
<keyword evidence="6" id="KW-0949">S-adenosyl-L-methionine</keyword>
<reference evidence="12" key="1">
    <citation type="submission" date="2015-02" db="EMBL/GenBank/DDBJ databases">
        <title>Genome sequencing for Strongylocentrotus purpuratus.</title>
        <authorList>
            <person name="Murali S."/>
            <person name="Liu Y."/>
            <person name="Vee V."/>
            <person name="English A."/>
            <person name="Wang M."/>
            <person name="Skinner E."/>
            <person name="Han Y."/>
            <person name="Muzny D.M."/>
            <person name="Worley K.C."/>
            <person name="Gibbs R.A."/>
        </authorList>
    </citation>
    <scope>NUCLEOTIDE SEQUENCE</scope>
</reference>
<dbReference type="FunFam" id="3.40.50.150:FF:000129">
    <property type="entry name" value="Mitochondrial rRNA methyltransferase 2"/>
    <property type="match status" value="1"/>
</dbReference>
<proteinExistence type="inferred from homology"/>
<evidence type="ECO:0000256" key="5">
    <source>
        <dbReference type="ARBA" id="ARBA00022679"/>
    </source>
</evidence>
<dbReference type="CTD" id="29960"/>
<dbReference type="FunCoup" id="A0A7M7RC00">
    <property type="interactions" value="1451"/>
</dbReference>
<dbReference type="GO" id="GO:1902775">
    <property type="term" value="P:mitochondrial large ribosomal subunit assembly"/>
    <property type="evidence" value="ECO:0007669"/>
    <property type="project" value="UniProtKB-ARBA"/>
</dbReference>
<name>A0A7M7RC00_STRPU</name>
<keyword evidence="5" id="KW-0808">Transferase</keyword>
<comment type="similarity">
    <text evidence="2">Belongs to the class I-like SAM-binding methyltransferase superfamily. RNA methyltransferase RlmE family.</text>
</comment>
<dbReference type="OrthoDB" id="20105at2759"/>
<sequence>MSQSRNFIFPMCTCVPAFVSSQSTQSMFSPTRSLHLSGVLRKKKPGLKNKSHSSQQWINRHVNDPFVKQARADSYRARSAYKLLEIDSRYRLLKPGNTVIDCGAAPGSWTQMAVERTNSALQNPAKPRGIVIAVDLLHMQPIEGAIMLGQSDFTDPAVQERILGHLDKRLSDAVLSDMAPNATGIHAMDHEQIIALARTAMGFATKVLCENGHFLVKLWDGHDTGLLKRDLVESFRSVKILRPEASRKESSEIFLLAQGFKRYLVHPKS</sequence>
<dbReference type="PANTHER" id="PTHR10920">
    <property type="entry name" value="RIBOSOMAL RNA METHYLTRANSFERASE"/>
    <property type="match status" value="1"/>
</dbReference>
<dbReference type="SUPFAM" id="SSF53335">
    <property type="entry name" value="S-adenosyl-L-methionine-dependent methyltransferases"/>
    <property type="match status" value="1"/>
</dbReference>
<keyword evidence="8" id="KW-0496">Mitochondrion</keyword>
<dbReference type="AlphaFoldDB" id="A0A7M7RC00"/>
<keyword evidence="12" id="KW-1185">Reference proteome</keyword>
<keyword evidence="4" id="KW-0489">Methyltransferase</keyword>